<evidence type="ECO:0000256" key="1">
    <source>
        <dbReference type="SAM" id="Phobius"/>
    </source>
</evidence>
<evidence type="ECO:0000313" key="4">
    <source>
        <dbReference type="RefSeq" id="XP_002739979.1"/>
    </source>
</evidence>
<keyword evidence="3" id="KW-1185">Reference proteome</keyword>
<organism evidence="3 4">
    <name type="scientific">Saccoglossus kowalevskii</name>
    <name type="common">Acorn worm</name>
    <dbReference type="NCBI Taxonomy" id="10224"/>
    <lineage>
        <taxon>Eukaryota</taxon>
        <taxon>Metazoa</taxon>
        <taxon>Hemichordata</taxon>
        <taxon>Enteropneusta</taxon>
        <taxon>Harrimaniidae</taxon>
        <taxon>Saccoglossus</taxon>
    </lineage>
</organism>
<dbReference type="Proteomes" id="UP000694865">
    <property type="component" value="Unplaced"/>
</dbReference>
<sequence>MIKIPKSLVLFGTSDPPTSNGIEITANEEVTVYVMNDVAFDSVDGYLALPVHVLGTEYYVVSSSISTIIAEQYRYSEFVVLGSHDNTTVTVNVTGDVSFNGKLYNKGDVVTFSLQTRETAQFQSGNFDLTGTHVTADKPFGLISGSKCTNIPTASQFCDHLVEQIPPVSAWGTTFVTTPLLGRFAGDVFRIVASRSNTFFNISGNYGNHTLDAGDFLEIDVPSTDSLLISSDRPLLVMQYSKGGEVDNTKSDPFMVLVVPFQQYSGSVTFATLNYTGGESGKDKITLDNHLNVNIKCDDITALNHNHQSILRNQLTWRLNVGGSDYCSAQLDIAHGLHTISHTDNKVKYSVVLHGWGSTVSYGFPVGMQVATLWCKRLTDDGDTEEYYCGPIEEDDWLDTRLLLGICIIVLIIVILIAIILIIGLSIYIHALKKRNETLHKKHKNAEAEKAVSI</sequence>
<keyword evidence="1" id="KW-0812">Transmembrane</keyword>
<protein>
    <submittedName>
        <fullName evidence="4">IgGFc-binding protein-like</fullName>
    </submittedName>
</protein>
<evidence type="ECO:0000259" key="2">
    <source>
        <dbReference type="Pfam" id="PF17517"/>
    </source>
</evidence>
<feature type="transmembrane region" description="Helical" evidence="1">
    <location>
        <begin position="402"/>
        <end position="432"/>
    </location>
</feature>
<name>A0ABM0GY68_SACKO</name>
<dbReference type="PANTHER" id="PTHR46534">
    <property type="entry name" value="IGGFC_BINDING DOMAIN-CONTAINING PROTEIN"/>
    <property type="match status" value="1"/>
</dbReference>
<keyword evidence="1" id="KW-0472">Membrane</keyword>
<proteinExistence type="predicted"/>
<feature type="domain" description="IgGFc-binding protein N-terminal" evidence="2">
    <location>
        <begin position="44"/>
        <end position="344"/>
    </location>
</feature>
<dbReference type="Pfam" id="PF17517">
    <property type="entry name" value="IgGFc_binding"/>
    <property type="match status" value="1"/>
</dbReference>
<gene>
    <name evidence="4" type="primary">LOC100376945</name>
</gene>
<keyword evidence="1" id="KW-1133">Transmembrane helix</keyword>
<dbReference type="RefSeq" id="XP_002739979.1">
    <property type="nucleotide sequence ID" value="XM_002739933.1"/>
</dbReference>
<dbReference type="InterPro" id="IPR035234">
    <property type="entry name" value="IgGFc-bd_N"/>
</dbReference>
<reference evidence="4" key="1">
    <citation type="submission" date="2025-08" db="UniProtKB">
        <authorList>
            <consortium name="RefSeq"/>
        </authorList>
    </citation>
    <scope>IDENTIFICATION</scope>
    <source>
        <tissue evidence="4">Testes</tissue>
    </source>
</reference>
<dbReference type="GeneID" id="100376945"/>
<evidence type="ECO:0000313" key="3">
    <source>
        <dbReference type="Proteomes" id="UP000694865"/>
    </source>
</evidence>
<dbReference type="PANTHER" id="PTHR46534:SF1">
    <property type="entry name" value="IGGFC-BINDING PROTEIN N-TERMINAL DOMAIN-CONTAINING PROTEIN"/>
    <property type="match status" value="1"/>
</dbReference>
<accession>A0ABM0GY68</accession>